<dbReference type="Proteomes" id="UP000694872">
    <property type="component" value="Unplaced"/>
</dbReference>
<dbReference type="KEGG" id="pxu:106120032"/>
<proteinExistence type="predicted"/>
<feature type="region of interest" description="Disordered" evidence="1">
    <location>
        <begin position="304"/>
        <end position="334"/>
    </location>
</feature>
<name>A0AAJ7EBI1_PAPXU</name>
<gene>
    <name evidence="2" type="primary">LOC106120032</name>
</gene>
<reference evidence="2" key="1">
    <citation type="submission" date="2025-08" db="UniProtKB">
        <authorList>
            <consortium name="RefSeq"/>
        </authorList>
    </citation>
    <scope>IDENTIFICATION</scope>
</reference>
<dbReference type="AlphaFoldDB" id="A0AAJ7EBI1"/>
<accession>A0AAJ7EBI1</accession>
<dbReference type="GeneID" id="106120032"/>
<evidence type="ECO:0000256" key="1">
    <source>
        <dbReference type="SAM" id="MobiDB-lite"/>
    </source>
</evidence>
<feature type="compositionally biased region" description="Low complexity" evidence="1">
    <location>
        <begin position="313"/>
        <end position="331"/>
    </location>
</feature>
<organism evidence="2">
    <name type="scientific">Papilio xuthus</name>
    <name type="common">Asian swallowtail butterfly</name>
    <dbReference type="NCBI Taxonomy" id="66420"/>
    <lineage>
        <taxon>Eukaryota</taxon>
        <taxon>Metazoa</taxon>
        <taxon>Ecdysozoa</taxon>
        <taxon>Arthropoda</taxon>
        <taxon>Hexapoda</taxon>
        <taxon>Insecta</taxon>
        <taxon>Pterygota</taxon>
        <taxon>Neoptera</taxon>
        <taxon>Endopterygota</taxon>
        <taxon>Lepidoptera</taxon>
        <taxon>Glossata</taxon>
        <taxon>Ditrysia</taxon>
        <taxon>Papilionoidea</taxon>
        <taxon>Papilionidae</taxon>
        <taxon>Papilioninae</taxon>
        <taxon>Papilio</taxon>
    </lineage>
</organism>
<dbReference type="RefSeq" id="XP_013170661.1">
    <property type="nucleotide sequence ID" value="XM_013315207.1"/>
</dbReference>
<evidence type="ECO:0000313" key="2">
    <source>
        <dbReference type="RefSeq" id="XP_013170661.1"/>
    </source>
</evidence>
<sequence>MEIRVRHCYLVINCVVFIQNLEAKPFSLNEAIDEEVRGKQSLQTTPRSNSAAIFKVESKKDRLPVLSRNIFFSEPYLRKASPKKPSSVQYKKTFKIRPPIRPNRLKRQQRLLNKLKNRTTERSIDSYEAINHKYIPLFKSLSLLFDNFLNVDGSDSYETSTRNEYRRNYQYSKDDHEPKCVCTITSNANIEETQSTETTIASSSSIPTEIPNEQIVASAEATAAPTDYTTAGYIRSVKRNKNIPVLLARNTASPGRDYNGVSEGSNSTIHGSIERYLTGDNGDNECVSGNEERESIAQYYEEHSYSTPRDHASSIGSSGGISRNRNGTRNTKTGRSIDKSIITTSEENAHEKLRRNVDLLKGKNKFKTGEYETKSTTAIPNDNSGLRRNANKKIQVTEPTVTDEDCEESDFGVTVISSDDKRFLDRNGAHTKENKKVRRTNEAVTSRFPFNTMATVNNKVPVVTIFDGYSVAKDFNGENKLTEKAILIHA</sequence>
<protein>
    <submittedName>
        <fullName evidence="2">Uncharacterized protein LOC106120032</fullName>
    </submittedName>
</protein>